<evidence type="ECO:0000313" key="1">
    <source>
        <dbReference type="EMBL" id="MCI19722.1"/>
    </source>
</evidence>
<dbReference type="EMBL" id="LXQA010116241">
    <property type="protein sequence ID" value="MCI19722.1"/>
    <property type="molecule type" value="Genomic_DNA"/>
</dbReference>
<feature type="non-terminal residue" evidence="1">
    <location>
        <position position="99"/>
    </location>
</feature>
<keyword evidence="2" id="KW-1185">Reference proteome</keyword>
<reference evidence="1 2" key="1">
    <citation type="journal article" date="2018" name="Front. Plant Sci.">
        <title>Red Clover (Trifolium pratense) and Zigzag Clover (T. medium) - A Picture of Genomic Similarities and Differences.</title>
        <authorList>
            <person name="Dluhosova J."/>
            <person name="Istvanek J."/>
            <person name="Nedelnik J."/>
            <person name="Repkova J."/>
        </authorList>
    </citation>
    <scope>NUCLEOTIDE SEQUENCE [LARGE SCALE GENOMIC DNA]</scope>
    <source>
        <strain evidence="2">cv. 10/8</strain>
        <tissue evidence="1">Leaf</tissue>
    </source>
</reference>
<proteinExistence type="predicted"/>
<name>A0A392Q740_9FABA</name>
<protein>
    <submittedName>
        <fullName evidence="1">Uncharacterized protein</fullName>
    </submittedName>
</protein>
<dbReference type="Proteomes" id="UP000265520">
    <property type="component" value="Unassembled WGS sequence"/>
</dbReference>
<dbReference type="AlphaFoldDB" id="A0A392Q740"/>
<evidence type="ECO:0000313" key="2">
    <source>
        <dbReference type="Proteomes" id="UP000265520"/>
    </source>
</evidence>
<organism evidence="1 2">
    <name type="scientific">Trifolium medium</name>
    <dbReference type="NCBI Taxonomy" id="97028"/>
    <lineage>
        <taxon>Eukaryota</taxon>
        <taxon>Viridiplantae</taxon>
        <taxon>Streptophyta</taxon>
        <taxon>Embryophyta</taxon>
        <taxon>Tracheophyta</taxon>
        <taxon>Spermatophyta</taxon>
        <taxon>Magnoliopsida</taxon>
        <taxon>eudicotyledons</taxon>
        <taxon>Gunneridae</taxon>
        <taxon>Pentapetalae</taxon>
        <taxon>rosids</taxon>
        <taxon>fabids</taxon>
        <taxon>Fabales</taxon>
        <taxon>Fabaceae</taxon>
        <taxon>Papilionoideae</taxon>
        <taxon>50 kb inversion clade</taxon>
        <taxon>NPAAA clade</taxon>
        <taxon>Hologalegina</taxon>
        <taxon>IRL clade</taxon>
        <taxon>Trifolieae</taxon>
        <taxon>Trifolium</taxon>
    </lineage>
</organism>
<sequence>MNRVYTAIGPFWRVIMLDRPDYSIAKNSKKLGQMCEFQECNRIIDHMNAPGWDSLQHPHLLQPKLNLDSDASNPVELLNDKLLGGLLVLADGFNEKRCL</sequence>
<gene>
    <name evidence="1" type="ORF">A2U01_0040882</name>
</gene>
<comment type="caution">
    <text evidence="1">The sequence shown here is derived from an EMBL/GenBank/DDBJ whole genome shotgun (WGS) entry which is preliminary data.</text>
</comment>
<accession>A0A392Q740</accession>